<dbReference type="Proteomes" id="UP000838821">
    <property type="component" value="Unassembled WGS sequence"/>
</dbReference>
<gene>
    <name evidence="9" type="primary">araQ_61</name>
    <name evidence="9" type="ORF">PAECIP111891_05149</name>
</gene>
<evidence type="ECO:0000256" key="3">
    <source>
        <dbReference type="ARBA" id="ARBA00022475"/>
    </source>
</evidence>
<evidence type="ECO:0000313" key="10">
    <source>
        <dbReference type="Proteomes" id="UP000838821"/>
    </source>
</evidence>
<proteinExistence type="inferred from homology"/>
<comment type="subcellular location">
    <subcellularLocation>
        <location evidence="1 7">Cell membrane</location>
        <topology evidence="1 7">Multi-pass membrane protein</topology>
    </subcellularLocation>
</comment>
<evidence type="ECO:0000256" key="1">
    <source>
        <dbReference type="ARBA" id="ARBA00004651"/>
    </source>
</evidence>
<dbReference type="CDD" id="cd06261">
    <property type="entry name" value="TM_PBP2"/>
    <property type="match status" value="1"/>
</dbReference>
<dbReference type="PANTHER" id="PTHR43744:SF9">
    <property type="entry name" value="POLYGALACTURONAN_RHAMNOGALACTURONAN TRANSPORT SYSTEM PERMEASE PROTEIN YTCP"/>
    <property type="match status" value="1"/>
</dbReference>
<keyword evidence="6 7" id="KW-0472">Membrane</keyword>
<dbReference type="InterPro" id="IPR000515">
    <property type="entry name" value="MetI-like"/>
</dbReference>
<comment type="similarity">
    <text evidence="7">Belongs to the binding-protein-dependent transport system permease family.</text>
</comment>
<feature type="transmembrane region" description="Helical" evidence="7">
    <location>
        <begin position="72"/>
        <end position="96"/>
    </location>
</feature>
<comment type="caution">
    <text evidence="9">The sequence shown here is derived from an EMBL/GenBank/DDBJ whole genome shotgun (WGS) entry which is preliminary data.</text>
</comment>
<evidence type="ECO:0000256" key="2">
    <source>
        <dbReference type="ARBA" id="ARBA00022448"/>
    </source>
</evidence>
<sequence length="288" mass="32481">MPIYKSERLFHFINGLFFTVLSLSMLAPMLHVLAVSLSSNEYVKLNQVFIWPKGFNTSVYQIIFTQAHMWRAMAVTCFITIMGTLAYLFFTSTMAYSLSRSMMPGRKLILKLIIVTFIFSVPLIPKFLVIKNLGMINTYWALILPGAVGAFGVIIMKTFFQGISSELFDAASIDGCSEFGIFARITIPLSLPVFATLGLFHAVGEWNSYFDALIYIRDKQMYPLQIILRGIVQDSQLSLEFDQSQILEHTVESMKSAVIIFATGPIIFVYPFIQKYFVKGATVGSLKE</sequence>
<evidence type="ECO:0000256" key="5">
    <source>
        <dbReference type="ARBA" id="ARBA00022989"/>
    </source>
</evidence>
<evidence type="ECO:0000259" key="8">
    <source>
        <dbReference type="PROSITE" id="PS50928"/>
    </source>
</evidence>
<dbReference type="Pfam" id="PF00528">
    <property type="entry name" value="BPD_transp_1"/>
    <property type="match status" value="1"/>
</dbReference>
<feature type="transmembrane region" description="Helical" evidence="7">
    <location>
        <begin position="12"/>
        <end position="34"/>
    </location>
</feature>
<dbReference type="EMBL" id="CAKMMW010000020">
    <property type="protein sequence ID" value="CAH1221271.1"/>
    <property type="molecule type" value="Genomic_DNA"/>
</dbReference>
<evidence type="ECO:0000256" key="7">
    <source>
        <dbReference type="RuleBase" id="RU363032"/>
    </source>
</evidence>
<name>A0ABN8GXC6_9BACL</name>
<dbReference type="SUPFAM" id="SSF161098">
    <property type="entry name" value="MetI-like"/>
    <property type="match status" value="1"/>
</dbReference>
<keyword evidence="4 7" id="KW-0812">Transmembrane</keyword>
<reference evidence="9" key="1">
    <citation type="submission" date="2022-01" db="EMBL/GenBank/DDBJ databases">
        <authorList>
            <person name="Criscuolo A."/>
        </authorList>
    </citation>
    <scope>NUCLEOTIDE SEQUENCE</scope>
    <source>
        <strain evidence="9">CIP111891</strain>
    </source>
</reference>
<feature type="transmembrane region" description="Helical" evidence="7">
    <location>
        <begin position="256"/>
        <end position="273"/>
    </location>
</feature>
<feature type="transmembrane region" description="Helical" evidence="7">
    <location>
        <begin position="108"/>
        <end position="127"/>
    </location>
</feature>
<evidence type="ECO:0000313" key="9">
    <source>
        <dbReference type="EMBL" id="CAH1221271.1"/>
    </source>
</evidence>
<keyword evidence="3" id="KW-1003">Cell membrane</keyword>
<evidence type="ECO:0000256" key="4">
    <source>
        <dbReference type="ARBA" id="ARBA00022692"/>
    </source>
</evidence>
<feature type="transmembrane region" description="Helical" evidence="7">
    <location>
        <begin position="181"/>
        <end position="203"/>
    </location>
</feature>
<dbReference type="InterPro" id="IPR035906">
    <property type="entry name" value="MetI-like_sf"/>
</dbReference>
<evidence type="ECO:0000256" key="6">
    <source>
        <dbReference type="ARBA" id="ARBA00023136"/>
    </source>
</evidence>
<keyword evidence="5 7" id="KW-1133">Transmembrane helix</keyword>
<keyword evidence="10" id="KW-1185">Reference proteome</keyword>
<dbReference type="Gene3D" id="1.10.3720.10">
    <property type="entry name" value="MetI-like"/>
    <property type="match status" value="1"/>
</dbReference>
<dbReference type="PANTHER" id="PTHR43744">
    <property type="entry name" value="ABC TRANSPORTER PERMEASE PROTEIN MG189-RELATED-RELATED"/>
    <property type="match status" value="1"/>
</dbReference>
<keyword evidence="2 7" id="KW-0813">Transport</keyword>
<feature type="transmembrane region" description="Helical" evidence="7">
    <location>
        <begin position="139"/>
        <end position="160"/>
    </location>
</feature>
<protein>
    <submittedName>
        <fullName evidence="9">L-arabinose transport system permease protein AraQ</fullName>
    </submittedName>
</protein>
<accession>A0ABN8GXC6</accession>
<feature type="domain" description="ABC transmembrane type-1" evidence="8">
    <location>
        <begin position="73"/>
        <end position="270"/>
    </location>
</feature>
<dbReference type="RefSeq" id="WP_236291263.1">
    <property type="nucleotide sequence ID" value="NZ_CAKMMW010000020.1"/>
</dbReference>
<dbReference type="PROSITE" id="PS50928">
    <property type="entry name" value="ABC_TM1"/>
    <property type="match status" value="1"/>
</dbReference>
<organism evidence="9 10">
    <name type="scientific">Paenibacillus allorhizoplanae</name>
    <dbReference type="NCBI Taxonomy" id="2905648"/>
    <lineage>
        <taxon>Bacteria</taxon>
        <taxon>Bacillati</taxon>
        <taxon>Bacillota</taxon>
        <taxon>Bacilli</taxon>
        <taxon>Bacillales</taxon>
        <taxon>Paenibacillaceae</taxon>
        <taxon>Paenibacillus</taxon>
    </lineage>
</organism>